<feature type="region of interest" description="Disordered" evidence="1">
    <location>
        <begin position="209"/>
        <end position="234"/>
    </location>
</feature>
<comment type="caution">
    <text evidence="2">The sequence shown here is derived from an EMBL/GenBank/DDBJ whole genome shotgun (WGS) entry which is preliminary data.</text>
</comment>
<sequence length="419" mass="45443">MDTHLLRTWLGLPPGPWPPDDRTLFGFTDIINPADAERRALDLMARLRPHQLVHPDLVTEGMNRLAQALIAITTIGPSPQPPAVDEDAIPATRLDLARPVVPADRAREPKAPYTPVPPSDPGTGTTPTTPVTKQRIPRAAPPVTFVTGPGSSLPSLTQQSGHTRVPPPAPAVDLGAVIIDPSEIPSPAANAPPPPPATEPILEAEAVAAEPAPKPRPPKPRKPPRRQKPVPAPEAQVFVEVPEPPLLPVRDVRPTEQDRRAAYRELAALRELLRAWDLLRPFFAYPSEALLTAGHVFEFLEGTTRLRTAWRNRELPPELASDVAPRVAAVVRQPLALAVFRSLTPSQRLTLAEEWATARAMIEADRVALRYGVAAAAQQAKPSDLSPRIAVWFGRNPEWLLGVATALALCLAALRQAMR</sequence>
<feature type="compositionally biased region" description="Low complexity" evidence="1">
    <location>
        <begin position="121"/>
        <end position="132"/>
    </location>
</feature>
<evidence type="ECO:0000256" key="1">
    <source>
        <dbReference type="SAM" id="MobiDB-lite"/>
    </source>
</evidence>
<dbReference type="PRINTS" id="PR01217">
    <property type="entry name" value="PRICHEXTENSN"/>
</dbReference>
<feature type="compositionally biased region" description="Basic residues" evidence="1">
    <location>
        <begin position="216"/>
        <end position="228"/>
    </location>
</feature>
<organism evidence="2 3">
    <name type="scientific">Fimbriiglobus ruber</name>
    <dbReference type="NCBI Taxonomy" id="1908690"/>
    <lineage>
        <taxon>Bacteria</taxon>
        <taxon>Pseudomonadati</taxon>
        <taxon>Planctomycetota</taxon>
        <taxon>Planctomycetia</taxon>
        <taxon>Gemmatales</taxon>
        <taxon>Gemmataceae</taxon>
        <taxon>Fimbriiglobus</taxon>
    </lineage>
</organism>
<evidence type="ECO:0000313" key="3">
    <source>
        <dbReference type="Proteomes" id="UP000214646"/>
    </source>
</evidence>
<dbReference type="AlphaFoldDB" id="A0A225EAR5"/>
<protein>
    <submittedName>
        <fullName evidence="2">Vegetative cell wall protein gp1 (Hydroxyproline-rich glycoprotein 1)</fullName>
    </submittedName>
</protein>
<feature type="compositionally biased region" description="Polar residues" evidence="1">
    <location>
        <begin position="149"/>
        <end position="162"/>
    </location>
</feature>
<keyword evidence="3" id="KW-1185">Reference proteome</keyword>
<dbReference type="OrthoDB" id="289503at2"/>
<reference evidence="3" key="1">
    <citation type="submission" date="2017-06" db="EMBL/GenBank/DDBJ databases">
        <title>Genome analysis of Fimbriiglobus ruber SP5, the first member of the order Planctomycetales with confirmed chitinolytic capability.</title>
        <authorList>
            <person name="Ravin N.V."/>
            <person name="Rakitin A.L."/>
            <person name="Ivanova A.A."/>
            <person name="Beletsky A.V."/>
            <person name="Kulichevskaya I.S."/>
            <person name="Mardanov A.V."/>
            <person name="Dedysh S.N."/>
        </authorList>
    </citation>
    <scope>NUCLEOTIDE SEQUENCE [LARGE SCALE GENOMIC DNA]</scope>
    <source>
        <strain evidence="3">SP5</strain>
    </source>
</reference>
<proteinExistence type="predicted"/>
<dbReference type="EMBL" id="NIDE01000001">
    <property type="protein sequence ID" value="OWK47126.1"/>
    <property type="molecule type" value="Genomic_DNA"/>
</dbReference>
<dbReference type="RefSeq" id="WP_088252267.1">
    <property type="nucleotide sequence ID" value="NZ_NIDE01000001.1"/>
</dbReference>
<gene>
    <name evidence="2" type="ORF">FRUB_00825</name>
</gene>
<accession>A0A225EAR5</accession>
<name>A0A225EAR5_9BACT</name>
<evidence type="ECO:0000313" key="2">
    <source>
        <dbReference type="EMBL" id="OWK47126.1"/>
    </source>
</evidence>
<feature type="region of interest" description="Disordered" evidence="1">
    <location>
        <begin position="103"/>
        <end position="172"/>
    </location>
</feature>
<dbReference type="Proteomes" id="UP000214646">
    <property type="component" value="Unassembled WGS sequence"/>
</dbReference>